<accession>A0A9W8AHL6</accession>
<dbReference type="Proteomes" id="UP001150925">
    <property type="component" value="Unassembled WGS sequence"/>
</dbReference>
<organism evidence="1 2">
    <name type="scientific">Dispira parvispora</name>
    <dbReference type="NCBI Taxonomy" id="1520584"/>
    <lineage>
        <taxon>Eukaryota</taxon>
        <taxon>Fungi</taxon>
        <taxon>Fungi incertae sedis</taxon>
        <taxon>Zoopagomycota</taxon>
        <taxon>Kickxellomycotina</taxon>
        <taxon>Dimargaritomycetes</taxon>
        <taxon>Dimargaritales</taxon>
        <taxon>Dimargaritaceae</taxon>
        <taxon>Dispira</taxon>
    </lineage>
</organism>
<dbReference type="AlphaFoldDB" id="A0A9W8AHL6"/>
<dbReference type="EMBL" id="JANBPY010004238">
    <property type="protein sequence ID" value="KAJ1948708.1"/>
    <property type="molecule type" value="Genomic_DNA"/>
</dbReference>
<reference evidence="1" key="1">
    <citation type="submission" date="2022-07" db="EMBL/GenBank/DDBJ databases">
        <title>Phylogenomic reconstructions and comparative analyses of Kickxellomycotina fungi.</title>
        <authorList>
            <person name="Reynolds N.K."/>
            <person name="Stajich J.E."/>
            <person name="Barry K."/>
            <person name="Grigoriev I.V."/>
            <person name="Crous P."/>
            <person name="Smith M.E."/>
        </authorList>
    </citation>
    <scope>NUCLEOTIDE SEQUENCE</scope>
    <source>
        <strain evidence="1">RSA 1196</strain>
    </source>
</reference>
<protein>
    <recommendedName>
        <fullName evidence="3">Retrotransposon gag domain-containing protein</fullName>
    </recommendedName>
</protein>
<sequence>MDTDKVQVKPSVELVQLMIPIFTGSVTKLTWQDWKEQFEEVVNSFLQDLDPKVIFQLAKVRLHTDLRAELDGTRVRTWSQLDAYMTKRFPLQEWTRHYVRGVQSGTLFVGQPLGRLEALAQEALERIGKTDFWAATILDALVKACEPDLTTAPDEIWNLEQATVDEFDAKLEMVLKHVEAGRVRILKQGAVLPRVPAVNPIVNTARNVQAAPLIAGQETKLPVVKGEPKAQPTMKPKGNQRSLANQVKDLQAKVEILEQGNE</sequence>
<comment type="caution">
    <text evidence="1">The sequence shown here is derived from an EMBL/GenBank/DDBJ whole genome shotgun (WGS) entry which is preliminary data.</text>
</comment>
<evidence type="ECO:0008006" key="3">
    <source>
        <dbReference type="Google" id="ProtNLM"/>
    </source>
</evidence>
<evidence type="ECO:0000313" key="2">
    <source>
        <dbReference type="Proteomes" id="UP001150925"/>
    </source>
</evidence>
<evidence type="ECO:0000313" key="1">
    <source>
        <dbReference type="EMBL" id="KAJ1948708.1"/>
    </source>
</evidence>
<keyword evidence="2" id="KW-1185">Reference proteome</keyword>
<gene>
    <name evidence="1" type="ORF">IWQ62_006854</name>
</gene>
<proteinExistence type="predicted"/>
<name>A0A9W8AHL6_9FUNG</name>